<dbReference type="Gene3D" id="1.50.10.100">
    <property type="entry name" value="Chondroitin AC/alginate lyase"/>
    <property type="match status" value="1"/>
</dbReference>
<dbReference type="PANTHER" id="PTHR39210">
    <property type="entry name" value="HEPARIN-SULFATE LYASE"/>
    <property type="match status" value="1"/>
</dbReference>
<dbReference type="GO" id="GO:0042597">
    <property type="term" value="C:periplasmic space"/>
    <property type="evidence" value="ECO:0007669"/>
    <property type="project" value="UniProtKB-SubCell"/>
</dbReference>
<comment type="subcellular location">
    <subcellularLocation>
        <location evidence="1">Periplasm</location>
    </subcellularLocation>
</comment>
<comment type="caution">
    <text evidence="6">The sequence shown here is derived from an EMBL/GenBank/DDBJ whole genome shotgun (WGS) entry which is preliminary data.</text>
</comment>
<evidence type="ECO:0000313" key="7">
    <source>
        <dbReference type="Proteomes" id="UP000639396"/>
    </source>
</evidence>
<dbReference type="Gene3D" id="2.70.98.70">
    <property type="match status" value="1"/>
</dbReference>
<dbReference type="InterPro" id="IPR012480">
    <property type="entry name" value="Hepar_II_III_C"/>
</dbReference>
<evidence type="ECO:0000256" key="2">
    <source>
        <dbReference type="ARBA" id="ARBA00022729"/>
    </source>
</evidence>
<evidence type="ECO:0000256" key="3">
    <source>
        <dbReference type="ARBA" id="ARBA00022764"/>
    </source>
</evidence>
<dbReference type="InterPro" id="IPR008929">
    <property type="entry name" value="Chondroitin_lyas"/>
</dbReference>
<dbReference type="RefSeq" id="WP_190928987.1">
    <property type="nucleotide sequence ID" value="NZ_JACXJA010000019.1"/>
</dbReference>
<dbReference type="GO" id="GO:0016829">
    <property type="term" value="F:lyase activity"/>
    <property type="evidence" value="ECO:0007669"/>
    <property type="project" value="UniProtKB-KW"/>
</dbReference>
<sequence>MAVKQRTTYYTSRKVEAMRRNANVYEWAKREKERAVALGDVYVRLGWEWLWNVPTPQSVPRSYAVNQQAGCPVCGERHHAYGRWPWLADPLVSPWKLECPSCRSVFPSNDFAAYYESGKDENGLFRRELADDRYLRNELYPDRGEKWGVDDSLGWIADDGTRYTFVAFYNHWKVWIGMIDPLGNRFPKTDAPWGHGGIVDNALAQLRDAYLYTGEPKYARAGIVLLDRVADLYPDMDAAVYLWEDGFLNSHGLTGQGKIVGSIWETAIVRTFISAYDAFYTEMTAEDQELAAFLLDKAARGYPPDGKSRMVQIRTHIEDGILRPVYGAVRKAQIKGNNGMHQSALALAAVVLDEPGTTEEWLDFVFQDGGVERTEQGGWRVTGGNITRSLLRDVDRDGFGDEAAPDYNYLWVEAFRQLADMLHGYDRYPQGDFYCNPKFLQMLRANSRLYMLDRFVPSIGDSASAGNPGLTGRLETFVEAFEKTGEPLFAQMAYTLNGCTFEGLRGGIYSPDPEGLRSGIENAVAEHGPLPHRSVNLGEYGFSALRDGAGDARRGLWMYYGRNFGHGHKDTLTIGLFAFGLDLLPDLGYPEKCDNSHQKTHHWDRNTVCHNTVVVDSGKQRNSIVGATRLFVGEGPVQLIEAEAKQVYPQTDVYRRCTALVKVDEANSYAIDVFRVRGGGEHHYMFHGPEGSVSAEGLRLIDQPTGTYAGPDIAYAEPYDADPSEPLPAYCGSGFHYLTDVERDSAPPGQFAVEWAVRDTWGVLERPDDNIRLRLTMLGQADEAALADGRPSQNRPGNPQRLRQLIVKRRAEGEASRFVSLIEPYRNERLIRSVSEVELDGEGSPDAVVLKIERSDDRTDYYIHSTDAEVRLRFVTGSGSRIVFQGKAGLYAESGGTSVYAFVAGGSCIGPEEAPCIHEAVGSLAGTVTGFTREPSESNKIRIRLRPHPGAADLLAGKHIHVGGSGRNPVYRIERCVSGGPDEYELDIGYTTLIEDMEEPASTGTGTSGEAVSYRYAIAEGDPFTIPLYTEWHG</sequence>
<evidence type="ECO:0000259" key="5">
    <source>
        <dbReference type="Pfam" id="PF07940"/>
    </source>
</evidence>
<accession>A0A927C8Z3</accession>
<evidence type="ECO:0000313" key="6">
    <source>
        <dbReference type="EMBL" id="MBD2863355.1"/>
    </source>
</evidence>
<dbReference type="SUPFAM" id="SSF48230">
    <property type="entry name" value="Chondroitin AC/alginate lyase"/>
    <property type="match status" value="1"/>
</dbReference>
<proteinExistence type="predicted"/>
<dbReference type="EMBL" id="JACXJA010000019">
    <property type="protein sequence ID" value="MBD2863355.1"/>
    <property type="molecule type" value="Genomic_DNA"/>
</dbReference>
<dbReference type="PANTHER" id="PTHR39210:SF1">
    <property type="entry name" value="HEPARIN-SULFATE LYASE"/>
    <property type="match status" value="1"/>
</dbReference>
<keyword evidence="2" id="KW-0732">Signal</keyword>
<dbReference type="Pfam" id="PF07940">
    <property type="entry name" value="Hepar_II_III_C"/>
    <property type="match status" value="1"/>
</dbReference>
<keyword evidence="4" id="KW-0456">Lyase</keyword>
<dbReference type="Proteomes" id="UP000639396">
    <property type="component" value="Unassembled WGS sequence"/>
</dbReference>
<protein>
    <submittedName>
        <fullName evidence="6">Heparinase II/III family protein</fullName>
    </submittedName>
</protein>
<reference evidence="6" key="1">
    <citation type="submission" date="2020-09" db="EMBL/GenBank/DDBJ databases">
        <title>A novel bacterium of genus Paenibacillus, isolated from South China Sea.</title>
        <authorList>
            <person name="Huang H."/>
            <person name="Mo K."/>
            <person name="Hu Y."/>
        </authorList>
    </citation>
    <scope>NUCLEOTIDE SEQUENCE</scope>
    <source>
        <strain evidence="6">IB182363</strain>
    </source>
</reference>
<organism evidence="6 7">
    <name type="scientific">Paenibacillus oceani</name>
    <dbReference type="NCBI Taxonomy" id="2772510"/>
    <lineage>
        <taxon>Bacteria</taxon>
        <taxon>Bacillati</taxon>
        <taxon>Bacillota</taxon>
        <taxon>Bacilli</taxon>
        <taxon>Bacillales</taxon>
        <taxon>Paenibacillaceae</taxon>
        <taxon>Paenibacillus</taxon>
    </lineage>
</organism>
<name>A0A927C8Z3_9BACL</name>
<gene>
    <name evidence="6" type="ORF">IDH45_15285</name>
</gene>
<evidence type="ECO:0000256" key="4">
    <source>
        <dbReference type="ARBA" id="ARBA00023239"/>
    </source>
</evidence>
<evidence type="ECO:0000256" key="1">
    <source>
        <dbReference type="ARBA" id="ARBA00004418"/>
    </source>
</evidence>
<dbReference type="AlphaFoldDB" id="A0A927C8Z3"/>
<keyword evidence="7" id="KW-1185">Reference proteome</keyword>
<feature type="domain" description="Heparinase II/III-like C-terminal" evidence="5">
    <location>
        <begin position="561"/>
        <end position="620"/>
    </location>
</feature>
<keyword evidence="3" id="KW-0574">Periplasm</keyword>